<dbReference type="AlphaFoldDB" id="A0A381RMT8"/>
<sequence length="23" mass="2606">MQSITPWLRDRFGFIEVAIGGVI</sequence>
<protein>
    <submittedName>
        <fullName evidence="1">Uncharacterized protein</fullName>
    </submittedName>
</protein>
<organism evidence="1">
    <name type="scientific">marine metagenome</name>
    <dbReference type="NCBI Taxonomy" id="408172"/>
    <lineage>
        <taxon>unclassified sequences</taxon>
        <taxon>metagenomes</taxon>
        <taxon>ecological metagenomes</taxon>
    </lineage>
</organism>
<dbReference type="EMBL" id="UINC01002069">
    <property type="protein sequence ID" value="SUZ92564.1"/>
    <property type="molecule type" value="Genomic_DNA"/>
</dbReference>
<gene>
    <name evidence="1" type="ORF">METZ01_LOCUS45418</name>
</gene>
<evidence type="ECO:0000313" key="1">
    <source>
        <dbReference type="EMBL" id="SUZ92564.1"/>
    </source>
</evidence>
<name>A0A381RMT8_9ZZZZ</name>
<proteinExistence type="predicted"/>
<accession>A0A381RMT8</accession>
<reference evidence="1" key="1">
    <citation type="submission" date="2018-05" db="EMBL/GenBank/DDBJ databases">
        <authorList>
            <person name="Lanie J.A."/>
            <person name="Ng W.-L."/>
            <person name="Kazmierczak K.M."/>
            <person name="Andrzejewski T.M."/>
            <person name="Davidsen T.M."/>
            <person name="Wayne K.J."/>
            <person name="Tettelin H."/>
            <person name="Glass J.I."/>
            <person name="Rusch D."/>
            <person name="Podicherti R."/>
            <person name="Tsui H.-C.T."/>
            <person name="Winkler M.E."/>
        </authorList>
    </citation>
    <scope>NUCLEOTIDE SEQUENCE</scope>
</reference>